<keyword evidence="5" id="KW-1185">Reference proteome</keyword>
<dbReference type="GO" id="GO:0030686">
    <property type="term" value="C:90S preribosome"/>
    <property type="evidence" value="ECO:0007669"/>
    <property type="project" value="TreeGrafter"/>
</dbReference>
<dbReference type="KEGG" id="foc:113207027"/>
<feature type="region of interest" description="Disordered" evidence="3">
    <location>
        <begin position="136"/>
        <end position="238"/>
    </location>
</feature>
<dbReference type="OrthoDB" id="10252032at2759"/>
<feature type="compositionally biased region" description="Basic residues" evidence="3">
    <location>
        <begin position="471"/>
        <end position="486"/>
    </location>
</feature>
<feature type="compositionally biased region" description="Basic residues" evidence="3">
    <location>
        <begin position="673"/>
        <end position="682"/>
    </location>
</feature>
<comment type="similarity">
    <text evidence="1">Belongs to the KRI1 family.</text>
</comment>
<feature type="compositionally biased region" description="Polar residues" evidence="3">
    <location>
        <begin position="623"/>
        <end position="645"/>
    </location>
</feature>
<dbReference type="PANTHER" id="PTHR14490:SF5">
    <property type="entry name" value="PROTEIN KRI1 HOMOLOG"/>
    <property type="match status" value="1"/>
</dbReference>
<evidence type="ECO:0000313" key="6">
    <source>
        <dbReference type="RefSeq" id="XP_026279165.1"/>
    </source>
</evidence>
<gene>
    <name evidence="6" type="primary">LOC113207027</name>
</gene>
<proteinExistence type="inferred from homology"/>
<evidence type="ECO:0000259" key="4">
    <source>
        <dbReference type="Pfam" id="PF12936"/>
    </source>
</evidence>
<dbReference type="InterPro" id="IPR024626">
    <property type="entry name" value="Kri1-like_C"/>
</dbReference>
<feature type="region of interest" description="Disordered" evidence="3">
    <location>
        <begin position="98"/>
        <end position="121"/>
    </location>
</feature>
<dbReference type="Pfam" id="PF05178">
    <property type="entry name" value="Kri1"/>
    <property type="match status" value="1"/>
</dbReference>
<evidence type="ECO:0000313" key="5">
    <source>
        <dbReference type="Proteomes" id="UP000504606"/>
    </source>
</evidence>
<evidence type="ECO:0000256" key="1">
    <source>
        <dbReference type="ARBA" id="ARBA00007473"/>
    </source>
</evidence>
<dbReference type="GO" id="GO:0000447">
    <property type="term" value="P:endonucleolytic cleavage in ITS1 to separate SSU-rRNA from 5.8S rRNA and LSU-rRNA from tricistronic rRNA transcript (SSU-rRNA, 5.8S rRNA, LSU-rRNA)"/>
    <property type="evidence" value="ECO:0007669"/>
    <property type="project" value="TreeGrafter"/>
</dbReference>
<dbReference type="GeneID" id="113207027"/>
<feature type="region of interest" description="Disordered" evidence="3">
    <location>
        <begin position="45"/>
        <end position="68"/>
    </location>
</feature>
<organism evidence="5 6">
    <name type="scientific">Frankliniella occidentalis</name>
    <name type="common">Western flower thrips</name>
    <name type="synonym">Euthrips occidentalis</name>
    <dbReference type="NCBI Taxonomy" id="133901"/>
    <lineage>
        <taxon>Eukaryota</taxon>
        <taxon>Metazoa</taxon>
        <taxon>Ecdysozoa</taxon>
        <taxon>Arthropoda</taxon>
        <taxon>Hexapoda</taxon>
        <taxon>Insecta</taxon>
        <taxon>Pterygota</taxon>
        <taxon>Neoptera</taxon>
        <taxon>Paraneoptera</taxon>
        <taxon>Thysanoptera</taxon>
        <taxon>Terebrantia</taxon>
        <taxon>Thripoidea</taxon>
        <taxon>Thripidae</taxon>
        <taxon>Frankliniella</taxon>
    </lineage>
</organism>
<feature type="compositionally biased region" description="Basic and acidic residues" evidence="3">
    <location>
        <begin position="304"/>
        <end position="330"/>
    </location>
</feature>
<feature type="compositionally biased region" description="Basic and acidic residues" evidence="3">
    <location>
        <begin position="150"/>
        <end position="176"/>
    </location>
</feature>
<dbReference type="Pfam" id="PF12936">
    <property type="entry name" value="Kri1_C"/>
    <property type="match status" value="1"/>
</dbReference>
<feature type="region of interest" description="Disordered" evidence="3">
    <location>
        <begin position="416"/>
        <end position="443"/>
    </location>
</feature>
<feature type="compositionally biased region" description="Basic and acidic residues" evidence="3">
    <location>
        <begin position="99"/>
        <end position="121"/>
    </location>
</feature>
<evidence type="ECO:0000256" key="3">
    <source>
        <dbReference type="SAM" id="MobiDB-lite"/>
    </source>
</evidence>
<feature type="compositionally biased region" description="Polar residues" evidence="3">
    <location>
        <begin position="660"/>
        <end position="671"/>
    </location>
</feature>
<dbReference type="GO" id="GO:0005730">
    <property type="term" value="C:nucleolus"/>
    <property type="evidence" value="ECO:0007669"/>
    <property type="project" value="TreeGrafter"/>
</dbReference>
<protein>
    <recommendedName>
        <fullName evidence="2">Protein KRI1 homolog</fullName>
    </recommendedName>
</protein>
<feature type="region of interest" description="Disordered" evidence="3">
    <location>
        <begin position="1"/>
        <end position="22"/>
    </location>
</feature>
<sequence>MSGKRNLFDENSDEDDTDLSLTINKDYAHRYEEWREAEIKRKLEDKYGNADESASSSSSDDDEDPEELKQVLSKDFFEVISSLKTKNPKIYNPSVTFFKNEKENGNLDPVERMRKRKEEKNKPVFLRDYERKLITEKGGKLSDDDSDIEQSEKRDQSPSYVEEQKQLKDSFRKALQDDSSDDEGVLLTKKEKSKEEKEREEEDYIEWLKGERKELSDKETEESLKPLQNMWNDPKLDDGEKFLRDYILNKRYLENDGTLDDGNVTDEDYQEEYMNQFERKYNFRYEEPDREFLKRYPRTMEQSLRQKDTRRKEKRDAVKQRKEEEKQKKKEELKVLKALKRKEILKKIEKIKSITGNNELGLEPEELEEEFDPEAHDKKMRELFNDDYYEGAEDAEDEEGLNLPPLEEELIDDDNYNWDEWDGTEKNVDPALADATGDADEGPFCEDEEFNMDCDYDPATEALRKEEKAAGHRSAREKRKLKRQSRFGRLVRKEKPVFDPNDKTFEQYVDEYYGMDYEDLIGDIPCRFKYKTVAPNSFGLTIEEILLADDKELNQWASLKKTYSIRPDSVEKYEAKVYGQKAQDEELKRKILPSLYRNEIEDNTQPEESKKKKKKKKMKNELNETATLHMTSNAGEDELQTQASETKILRSEDFKIDAKVQNNDQTDSSPTPGKKKKKKKDKSVKSEKVQDDTLTDPTSVDPMAGTSNKEKKEKKKKTKKEHSELDQAITNSDKAQTLIVPEENGKKKGKRKHSDTNEDLQHVSNKKKKHNADEVRKSKQIRKWRMDSKEGKMEKKQVELSDERLKAYGIHPKRYKNKLKYAPNS</sequence>
<feature type="compositionally biased region" description="Basic and acidic residues" evidence="3">
    <location>
        <begin position="647"/>
        <end position="658"/>
    </location>
</feature>
<dbReference type="PANTHER" id="PTHR14490">
    <property type="entry name" value="ZINC FINGER, ZZ TYPE"/>
    <property type="match status" value="1"/>
</dbReference>
<feature type="compositionally biased region" description="Basic and acidic residues" evidence="3">
    <location>
        <begin position="206"/>
        <end position="224"/>
    </location>
</feature>
<feature type="compositionally biased region" description="Basic and acidic residues" evidence="3">
    <location>
        <begin position="188"/>
        <end position="197"/>
    </location>
</feature>
<dbReference type="AlphaFoldDB" id="A0A6J1SIK7"/>
<accession>A0A6J1SIK7</accession>
<dbReference type="Proteomes" id="UP000504606">
    <property type="component" value="Unplaced"/>
</dbReference>
<feature type="region of interest" description="Disordered" evidence="3">
    <location>
        <begin position="598"/>
        <end position="799"/>
    </location>
</feature>
<reference evidence="6" key="1">
    <citation type="submission" date="2025-08" db="UniProtKB">
        <authorList>
            <consortium name="RefSeq"/>
        </authorList>
    </citation>
    <scope>IDENTIFICATION</scope>
    <source>
        <tissue evidence="6">Whole organism</tissue>
    </source>
</reference>
<feature type="compositionally biased region" description="Basic and acidic residues" evidence="3">
    <location>
        <begin position="784"/>
        <end position="799"/>
    </location>
</feature>
<feature type="domain" description="Kri1-like C-terminal" evidence="4">
    <location>
        <begin position="503"/>
        <end position="591"/>
    </location>
</feature>
<feature type="region of interest" description="Disordered" evidence="3">
    <location>
        <begin position="292"/>
        <end position="330"/>
    </location>
</feature>
<dbReference type="RefSeq" id="XP_026279165.1">
    <property type="nucleotide sequence ID" value="XM_026423380.2"/>
</dbReference>
<name>A0A6J1SIK7_FRAOC</name>
<evidence type="ECO:0000256" key="2">
    <source>
        <dbReference type="ARBA" id="ARBA00017294"/>
    </source>
</evidence>
<feature type="region of interest" description="Disordered" evidence="3">
    <location>
        <begin position="465"/>
        <end position="486"/>
    </location>
</feature>
<dbReference type="InterPro" id="IPR018034">
    <property type="entry name" value="Kri1"/>
</dbReference>